<organism evidence="6 7">
    <name type="scientific">Streptomyces javensis</name>
    <dbReference type="NCBI Taxonomy" id="114698"/>
    <lineage>
        <taxon>Bacteria</taxon>
        <taxon>Bacillati</taxon>
        <taxon>Actinomycetota</taxon>
        <taxon>Actinomycetes</taxon>
        <taxon>Kitasatosporales</taxon>
        <taxon>Streptomycetaceae</taxon>
        <taxon>Streptomyces</taxon>
        <taxon>Streptomyces violaceusniger group</taxon>
    </lineage>
</organism>
<feature type="domain" description="SIS" evidence="5">
    <location>
        <begin position="134"/>
        <end position="274"/>
    </location>
</feature>
<reference evidence="7" key="1">
    <citation type="journal article" date="2019" name="Int. J. Syst. Evol. Microbiol.">
        <title>The Global Catalogue of Microorganisms (GCM) 10K type strain sequencing project: providing services to taxonomists for standard genome sequencing and annotation.</title>
        <authorList>
            <consortium name="The Broad Institute Genomics Platform"/>
            <consortium name="The Broad Institute Genome Sequencing Center for Infectious Disease"/>
            <person name="Wu L."/>
            <person name="Ma J."/>
        </authorList>
    </citation>
    <scope>NUCLEOTIDE SEQUENCE [LARGE SCALE GENOMIC DNA]</scope>
    <source>
        <strain evidence="7">JCM 11448</strain>
    </source>
</reference>
<dbReference type="PANTHER" id="PTHR30514">
    <property type="entry name" value="GLUCOKINASE"/>
    <property type="match status" value="1"/>
</dbReference>
<protein>
    <submittedName>
        <fullName evidence="6">MurR/RpiR family transcriptional regulator</fullName>
    </submittedName>
</protein>
<dbReference type="InterPro" id="IPR046348">
    <property type="entry name" value="SIS_dom_sf"/>
</dbReference>
<evidence type="ECO:0000256" key="2">
    <source>
        <dbReference type="ARBA" id="ARBA00023125"/>
    </source>
</evidence>
<keyword evidence="1" id="KW-0805">Transcription regulation</keyword>
<dbReference type="InterPro" id="IPR009057">
    <property type="entry name" value="Homeodomain-like_sf"/>
</dbReference>
<name>A0ABP4I1P7_9ACTN</name>
<dbReference type="Gene3D" id="1.10.10.10">
    <property type="entry name" value="Winged helix-like DNA-binding domain superfamily/Winged helix DNA-binding domain"/>
    <property type="match status" value="1"/>
</dbReference>
<sequence length="290" mass="29365">MKGNYVFMSDSLAKWLGSVQARAGGLAPSEANVVQLLLEDPLFVGSATTAQVAARAGVSAPSVVRAARALGLGGFADLKLEIARARGTTDFFDPSPALGADATTRTIIDASARAGHDALTALSGALDEAALDAAVDSVLHAQQVIAFGAGPSATVAADAVFRLRALGARTTGITDHESAMIAMRLLRPDDVVVLVSSTGRTATTLAVADAASSSDATLIAITNQYGTPLTDLADVVLAVGGAPLSEQMAAAGSRIAHLAVVDALGAAIAIRDPDRRRRAEYAGIDLPDLG</sequence>
<dbReference type="PROSITE" id="PS51464">
    <property type="entry name" value="SIS"/>
    <property type="match status" value="1"/>
</dbReference>
<dbReference type="PROSITE" id="PS51071">
    <property type="entry name" value="HTH_RPIR"/>
    <property type="match status" value="1"/>
</dbReference>
<evidence type="ECO:0000259" key="5">
    <source>
        <dbReference type="PROSITE" id="PS51464"/>
    </source>
</evidence>
<proteinExistence type="predicted"/>
<dbReference type="Pfam" id="PF01380">
    <property type="entry name" value="SIS"/>
    <property type="match status" value="1"/>
</dbReference>
<dbReference type="InterPro" id="IPR036388">
    <property type="entry name" value="WH-like_DNA-bd_sf"/>
</dbReference>
<evidence type="ECO:0000313" key="7">
    <source>
        <dbReference type="Proteomes" id="UP001500282"/>
    </source>
</evidence>
<feature type="domain" description="HTH rpiR-type" evidence="4">
    <location>
        <begin position="13"/>
        <end position="89"/>
    </location>
</feature>
<dbReference type="SUPFAM" id="SSF46689">
    <property type="entry name" value="Homeodomain-like"/>
    <property type="match status" value="1"/>
</dbReference>
<dbReference type="Proteomes" id="UP001500282">
    <property type="component" value="Unassembled WGS sequence"/>
</dbReference>
<keyword evidence="7" id="KW-1185">Reference proteome</keyword>
<dbReference type="Pfam" id="PF01418">
    <property type="entry name" value="HTH_6"/>
    <property type="match status" value="1"/>
</dbReference>
<gene>
    <name evidence="6" type="ORF">GCM10009579_73350</name>
</gene>
<dbReference type="InterPro" id="IPR000281">
    <property type="entry name" value="HTH_RpiR"/>
</dbReference>
<dbReference type="EMBL" id="BAAAIH010000060">
    <property type="protein sequence ID" value="GAA1295826.1"/>
    <property type="molecule type" value="Genomic_DNA"/>
</dbReference>
<keyword evidence="2" id="KW-0238">DNA-binding</keyword>
<dbReference type="Gene3D" id="3.40.50.10490">
    <property type="entry name" value="Glucose-6-phosphate isomerase like protein, domain 1"/>
    <property type="match status" value="1"/>
</dbReference>
<comment type="caution">
    <text evidence="6">The sequence shown here is derived from an EMBL/GenBank/DDBJ whole genome shotgun (WGS) entry which is preliminary data.</text>
</comment>
<dbReference type="InterPro" id="IPR047640">
    <property type="entry name" value="RpiR-like"/>
</dbReference>
<keyword evidence="3" id="KW-0804">Transcription</keyword>
<dbReference type="PANTHER" id="PTHR30514:SF1">
    <property type="entry name" value="HTH-TYPE TRANSCRIPTIONAL REGULATOR HEXR-RELATED"/>
    <property type="match status" value="1"/>
</dbReference>
<evidence type="ECO:0000259" key="4">
    <source>
        <dbReference type="PROSITE" id="PS51071"/>
    </source>
</evidence>
<evidence type="ECO:0000256" key="1">
    <source>
        <dbReference type="ARBA" id="ARBA00023015"/>
    </source>
</evidence>
<evidence type="ECO:0000256" key="3">
    <source>
        <dbReference type="ARBA" id="ARBA00023163"/>
    </source>
</evidence>
<dbReference type="SUPFAM" id="SSF53697">
    <property type="entry name" value="SIS domain"/>
    <property type="match status" value="1"/>
</dbReference>
<dbReference type="CDD" id="cd05013">
    <property type="entry name" value="SIS_RpiR"/>
    <property type="match status" value="1"/>
</dbReference>
<dbReference type="InterPro" id="IPR001347">
    <property type="entry name" value="SIS_dom"/>
</dbReference>
<accession>A0ABP4I1P7</accession>
<dbReference type="InterPro" id="IPR035472">
    <property type="entry name" value="RpiR-like_SIS"/>
</dbReference>
<evidence type="ECO:0000313" key="6">
    <source>
        <dbReference type="EMBL" id="GAA1295826.1"/>
    </source>
</evidence>